<evidence type="ECO:0000313" key="8">
    <source>
        <dbReference type="EMBL" id="MCA0152416.1"/>
    </source>
</evidence>
<dbReference type="RefSeq" id="WP_224477352.1">
    <property type="nucleotide sequence ID" value="NZ_JAIUJS010000002.1"/>
</dbReference>
<evidence type="ECO:0000256" key="4">
    <source>
        <dbReference type="ARBA" id="ARBA00022801"/>
    </source>
</evidence>
<evidence type="ECO:0000256" key="5">
    <source>
        <dbReference type="ARBA" id="ARBA00022884"/>
    </source>
</evidence>
<evidence type="ECO:0000256" key="1">
    <source>
        <dbReference type="ARBA" id="ARBA00022694"/>
    </source>
</evidence>
<dbReference type="EMBL" id="JAIUJS010000002">
    <property type="protein sequence ID" value="MCA0152416.1"/>
    <property type="molecule type" value="Genomic_DNA"/>
</dbReference>
<evidence type="ECO:0000256" key="6">
    <source>
        <dbReference type="HAMAP-Rule" id="MF_00227"/>
    </source>
</evidence>
<comment type="caution">
    <text evidence="8">The sequence shown here is derived from an EMBL/GenBank/DDBJ whole genome shotgun (WGS) entry which is preliminary data.</text>
</comment>
<keyword evidence="9" id="KW-1185">Reference proteome</keyword>
<gene>
    <name evidence="6 8" type="primary">rnpA</name>
    <name evidence="8" type="ORF">LBV24_04255</name>
</gene>
<comment type="subunit">
    <text evidence="6">Consists of a catalytic RNA component (M1 or rnpB) and a protein subunit.</text>
</comment>
<keyword evidence="4 6" id="KW-0378">Hydrolase</keyword>
<dbReference type="PANTHER" id="PTHR33992:SF1">
    <property type="entry name" value="RIBONUCLEASE P PROTEIN COMPONENT"/>
    <property type="match status" value="1"/>
</dbReference>
<protein>
    <recommendedName>
        <fullName evidence="6 7">Ribonuclease P protein component</fullName>
        <shortName evidence="6">RNase P protein</shortName>
        <shortName evidence="6">RNaseP protein</shortName>
        <ecNumber evidence="6 7">3.1.26.5</ecNumber>
    </recommendedName>
    <alternativeName>
        <fullName evidence="6">Protein C5</fullName>
    </alternativeName>
</protein>
<dbReference type="GO" id="GO:0004526">
    <property type="term" value="F:ribonuclease P activity"/>
    <property type="evidence" value="ECO:0007669"/>
    <property type="project" value="UniProtKB-EC"/>
</dbReference>
<dbReference type="InterPro" id="IPR014721">
    <property type="entry name" value="Ribsml_uS5_D2-typ_fold_subgr"/>
</dbReference>
<dbReference type="InterPro" id="IPR000100">
    <property type="entry name" value="RNase_P"/>
</dbReference>
<keyword evidence="3 6" id="KW-0255">Endonuclease</keyword>
<comment type="similarity">
    <text evidence="6">Belongs to the RnpA family.</text>
</comment>
<evidence type="ECO:0000256" key="2">
    <source>
        <dbReference type="ARBA" id="ARBA00022722"/>
    </source>
</evidence>
<dbReference type="EC" id="3.1.26.5" evidence="6 7"/>
<dbReference type="Proteomes" id="UP001198402">
    <property type="component" value="Unassembled WGS sequence"/>
</dbReference>
<keyword evidence="1 6" id="KW-0819">tRNA processing</keyword>
<dbReference type="Pfam" id="PF00825">
    <property type="entry name" value="Ribonuclease_P"/>
    <property type="match status" value="1"/>
</dbReference>
<evidence type="ECO:0000256" key="3">
    <source>
        <dbReference type="ARBA" id="ARBA00022759"/>
    </source>
</evidence>
<dbReference type="HAMAP" id="MF_00227">
    <property type="entry name" value="RNase_P"/>
    <property type="match status" value="1"/>
</dbReference>
<dbReference type="PANTHER" id="PTHR33992">
    <property type="entry name" value="RIBONUCLEASE P PROTEIN COMPONENT"/>
    <property type="match status" value="1"/>
</dbReference>
<sequence>MSLKYGKKDKLKSKKTIERLFNEGRSITVYPLRLVYLETEFNDNSILKTGVSVSKKHHKTAVSRNRIKRLLREAYRLNKLKFFNNSSTSYAFMILYLSKDGTNFADINSTMKMLFQKFLDKTSNQ</sequence>
<dbReference type="NCBIfam" id="TIGR00188">
    <property type="entry name" value="rnpA"/>
    <property type="match status" value="1"/>
</dbReference>
<evidence type="ECO:0000313" key="9">
    <source>
        <dbReference type="Proteomes" id="UP001198402"/>
    </source>
</evidence>
<comment type="catalytic activity">
    <reaction evidence="6">
        <text>Endonucleolytic cleavage of RNA, removing 5'-extranucleotides from tRNA precursor.</text>
        <dbReference type="EC" id="3.1.26.5"/>
    </reaction>
</comment>
<keyword evidence="5 6" id="KW-0694">RNA-binding</keyword>
<organism evidence="8 9">
    <name type="scientific">Winogradskyella vincentii</name>
    <dbReference type="NCBI Taxonomy" id="2877122"/>
    <lineage>
        <taxon>Bacteria</taxon>
        <taxon>Pseudomonadati</taxon>
        <taxon>Bacteroidota</taxon>
        <taxon>Flavobacteriia</taxon>
        <taxon>Flavobacteriales</taxon>
        <taxon>Flavobacteriaceae</taxon>
        <taxon>Winogradskyella</taxon>
    </lineage>
</organism>
<reference evidence="9" key="1">
    <citation type="submission" date="2023-07" db="EMBL/GenBank/DDBJ databases">
        <authorList>
            <person name="Yue Y."/>
        </authorList>
    </citation>
    <scope>NUCLEOTIDE SEQUENCE [LARGE SCALE GENOMIC DNA]</scope>
    <source>
        <strain evidence="9">2Y89</strain>
    </source>
</reference>
<accession>A0ABS7XXP1</accession>
<name>A0ABS7XXP1_9FLAO</name>
<proteinExistence type="inferred from homology"/>
<dbReference type="SUPFAM" id="SSF54211">
    <property type="entry name" value="Ribosomal protein S5 domain 2-like"/>
    <property type="match status" value="1"/>
</dbReference>
<evidence type="ECO:0000256" key="7">
    <source>
        <dbReference type="NCBIfam" id="TIGR00188"/>
    </source>
</evidence>
<dbReference type="Gene3D" id="3.30.230.10">
    <property type="match status" value="1"/>
</dbReference>
<keyword evidence="2 6" id="KW-0540">Nuclease</keyword>
<comment type="function">
    <text evidence="6">RNaseP catalyzes the removal of the 5'-leader sequence from pre-tRNA to produce the mature 5'-terminus. It can also cleave other RNA substrates such as 4.5S RNA. The protein component plays an auxiliary but essential role in vivo by binding to the 5'-leader sequence and broadening the substrate specificity of the ribozyme.</text>
</comment>
<dbReference type="InterPro" id="IPR020568">
    <property type="entry name" value="Ribosomal_Su5_D2-typ_SF"/>
</dbReference>